<evidence type="ECO:0000256" key="5">
    <source>
        <dbReference type="ARBA" id="ARBA00022741"/>
    </source>
</evidence>
<dbReference type="GO" id="GO:0016020">
    <property type="term" value="C:membrane"/>
    <property type="evidence" value="ECO:0007669"/>
    <property type="project" value="InterPro"/>
</dbReference>
<evidence type="ECO:0000256" key="6">
    <source>
        <dbReference type="ARBA" id="ARBA00022777"/>
    </source>
</evidence>
<evidence type="ECO:0000313" key="12">
    <source>
        <dbReference type="EMBL" id="MDQ1103515.1"/>
    </source>
</evidence>
<dbReference type="Gene3D" id="1.20.5.1930">
    <property type="match status" value="1"/>
</dbReference>
<keyword evidence="6 12" id="KW-0418">Kinase</keyword>
<keyword evidence="9" id="KW-1133">Transmembrane helix</keyword>
<dbReference type="Pfam" id="PF02518">
    <property type="entry name" value="HATPase_c"/>
    <property type="match status" value="1"/>
</dbReference>
<keyword evidence="9" id="KW-0812">Transmembrane</keyword>
<dbReference type="SUPFAM" id="SSF55874">
    <property type="entry name" value="ATPase domain of HSP90 chaperone/DNA topoisomerase II/histidine kinase"/>
    <property type="match status" value="1"/>
</dbReference>
<dbReference type="Pfam" id="PF07730">
    <property type="entry name" value="HisKA_3"/>
    <property type="match status" value="1"/>
</dbReference>
<feature type="transmembrane region" description="Helical" evidence="9">
    <location>
        <begin position="69"/>
        <end position="99"/>
    </location>
</feature>
<comment type="caution">
    <text evidence="12">The sequence shown here is derived from an EMBL/GenBank/DDBJ whole genome shotgun (WGS) entry which is preliminary data.</text>
</comment>
<protein>
    <recommendedName>
        <fullName evidence="2">histidine kinase</fullName>
        <ecNumber evidence="2">2.7.13.3</ecNumber>
    </recommendedName>
</protein>
<comment type="catalytic activity">
    <reaction evidence="1">
        <text>ATP + protein L-histidine = ADP + protein N-phospho-L-histidine.</text>
        <dbReference type="EC" id="2.7.13.3"/>
    </reaction>
</comment>
<feature type="transmembrane region" description="Helical" evidence="9">
    <location>
        <begin position="156"/>
        <end position="178"/>
    </location>
</feature>
<dbReference type="GO" id="GO:0005524">
    <property type="term" value="F:ATP binding"/>
    <property type="evidence" value="ECO:0007669"/>
    <property type="project" value="UniProtKB-KW"/>
</dbReference>
<keyword evidence="9" id="KW-0472">Membrane</keyword>
<evidence type="ECO:0000256" key="2">
    <source>
        <dbReference type="ARBA" id="ARBA00012438"/>
    </source>
</evidence>
<dbReference type="Gene3D" id="3.30.565.10">
    <property type="entry name" value="Histidine kinase-like ATPase, C-terminal domain"/>
    <property type="match status" value="1"/>
</dbReference>
<dbReference type="RefSeq" id="WP_307198930.1">
    <property type="nucleotide sequence ID" value="NZ_JAUTAN010000001.1"/>
</dbReference>
<evidence type="ECO:0000259" key="11">
    <source>
        <dbReference type="Pfam" id="PF07730"/>
    </source>
</evidence>
<sequence length="435" mass="46215">MTTTPPLPRTWRGWAPDLVLGLVVVLVGTVEVLRLPWRVDGDLGPLALVVAATGLSTGLARRLPGAALALVWLTCLAQGTLGIPVLLVQAAVVVVAFGTARWGSRVTVVAGLASMPLAGFVFLTLAELGQLDSVLHRGQRGGEIISVLHDQLGGSWPVVLLGLFVSLLLAPWLVGVSLRLAERARASRVSQVAAEEDAERAHRETQQVQEIARLQEEQARMARDVHDVVGHSLAVILAQAESAQFLTGEERLKETLATIATSARSSLQDVRHVLSGPQAPTAAAAGSVGDADALVAGVRGSGFTVEHHEVGRPRPLPPELATVAHRVLQEMLTNAMRHGRRDTPVRVERHWPDGAGEQELRIEVRNVVAETADEQTVPLGAATGDPGDGSGRGVEGMRRRLEAVGGRLDVRRRQEAEGPTYTATAWVPVRAGSTT</sequence>
<name>A0AAJ1U0H1_9ACTN</name>
<dbReference type="EC" id="2.7.13.3" evidence="2"/>
<dbReference type="AlphaFoldDB" id="A0AAJ1U0H1"/>
<feature type="domain" description="Signal transduction histidine kinase subgroup 3 dimerisation and phosphoacceptor" evidence="11">
    <location>
        <begin position="217"/>
        <end position="276"/>
    </location>
</feature>
<dbReference type="PANTHER" id="PTHR24421">
    <property type="entry name" value="NITRATE/NITRITE SENSOR PROTEIN NARX-RELATED"/>
    <property type="match status" value="1"/>
</dbReference>
<organism evidence="12 13">
    <name type="scientific">Nocardioides zeae</name>
    <dbReference type="NCBI Taxonomy" id="1457234"/>
    <lineage>
        <taxon>Bacteria</taxon>
        <taxon>Bacillati</taxon>
        <taxon>Actinomycetota</taxon>
        <taxon>Actinomycetes</taxon>
        <taxon>Propionibacteriales</taxon>
        <taxon>Nocardioidaceae</taxon>
        <taxon>Nocardioides</taxon>
    </lineage>
</organism>
<keyword evidence="5" id="KW-0547">Nucleotide-binding</keyword>
<dbReference type="Proteomes" id="UP001239215">
    <property type="component" value="Unassembled WGS sequence"/>
</dbReference>
<dbReference type="InterPro" id="IPR050482">
    <property type="entry name" value="Sensor_HK_TwoCompSys"/>
</dbReference>
<feature type="domain" description="Histidine kinase/HSP90-like ATPase" evidence="10">
    <location>
        <begin position="324"/>
        <end position="423"/>
    </location>
</feature>
<feature type="transmembrane region" description="Helical" evidence="9">
    <location>
        <begin position="14"/>
        <end position="33"/>
    </location>
</feature>
<feature type="transmembrane region" description="Helical" evidence="9">
    <location>
        <begin position="106"/>
        <end position="126"/>
    </location>
</feature>
<dbReference type="InterPro" id="IPR003594">
    <property type="entry name" value="HATPase_dom"/>
</dbReference>
<keyword evidence="3" id="KW-0597">Phosphoprotein</keyword>
<keyword evidence="7" id="KW-0067">ATP-binding</keyword>
<dbReference type="PANTHER" id="PTHR24421:SF10">
    <property type="entry name" value="NITRATE_NITRITE SENSOR PROTEIN NARQ"/>
    <property type="match status" value="1"/>
</dbReference>
<evidence type="ECO:0000256" key="8">
    <source>
        <dbReference type="ARBA" id="ARBA00023012"/>
    </source>
</evidence>
<dbReference type="InterPro" id="IPR036890">
    <property type="entry name" value="HATPase_C_sf"/>
</dbReference>
<dbReference type="GO" id="GO:0046983">
    <property type="term" value="F:protein dimerization activity"/>
    <property type="evidence" value="ECO:0007669"/>
    <property type="project" value="InterPro"/>
</dbReference>
<dbReference type="InterPro" id="IPR011712">
    <property type="entry name" value="Sig_transdc_His_kin_sub3_dim/P"/>
</dbReference>
<accession>A0AAJ1U0H1</accession>
<evidence type="ECO:0000313" key="13">
    <source>
        <dbReference type="Proteomes" id="UP001239215"/>
    </source>
</evidence>
<evidence type="ECO:0000259" key="10">
    <source>
        <dbReference type="Pfam" id="PF02518"/>
    </source>
</evidence>
<keyword evidence="4" id="KW-0808">Transferase</keyword>
<dbReference type="EMBL" id="JAUTAN010000001">
    <property type="protein sequence ID" value="MDQ1103515.1"/>
    <property type="molecule type" value="Genomic_DNA"/>
</dbReference>
<evidence type="ECO:0000256" key="9">
    <source>
        <dbReference type="SAM" id="Phobius"/>
    </source>
</evidence>
<keyword evidence="8" id="KW-0902">Two-component regulatory system</keyword>
<dbReference type="GO" id="GO:0000155">
    <property type="term" value="F:phosphorelay sensor kinase activity"/>
    <property type="evidence" value="ECO:0007669"/>
    <property type="project" value="InterPro"/>
</dbReference>
<evidence type="ECO:0000256" key="4">
    <source>
        <dbReference type="ARBA" id="ARBA00022679"/>
    </source>
</evidence>
<evidence type="ECO:0000256" key="3">
    <source>
        <dbReference type="ARBA" id="ARBA00022553"/>
    </source>
</evidence>
<reference evidence="12" key="1">
    <citation type="submission" date="2023-07" db="EMBL/GenBank/DDBJ databases">
        <title>Functional and genomic diversity of the sorghum phyllosphere microbiome.</title>
        <authorList>
            <person name="Shade A."/>
        </authorList>
    </citation>
    <scope>NUCLEOTIDE SEQUENCE</scope>
    <source>
        <strain evidence="12">SORGH_AS_1067</strain>
    </source>
</reference>
<evidence type="ECO:0000256" key="7">
    <source>
        <dbReference type="ARBA" id="ARBA00022840"/>
    </source>
</evidence>
<evidence type="ECO:0000256" key="1">
    <source>
        <dbReference type="ARBA" id="ARBA00000085"/>
    </source>
</evidence>
<proteinExistence type="predicted"/>
<gene>
    <name evidence="12" type="ORF">QE405_000799</name>
</gene>